<evidence type="ECO:0000256" key="2">
    <source>
        <dbReference type="ARBA" id="ARBA00023015"/>
    </source>
</evidence>
<dbReference type="Pfam" id="PF00072">
    <property type="entry name" value="Response_reg"/>
    <property type="match status" value="1"/>
</dbReference>
<dbReference type="PANTHER" id="PTHR44591:SF3">
    <property type="entry name" value="RESPONSE REGULATORY DOMAIN-CONTAINING PROTEIN"/>
    <property type="match status" value="1"/>
</dbReference>
<keyword evidence="7" id="KW-1185">Reference proteome</keyword>
<dbReference type="PROSITE" id="PS50110">
    <property type="entry name" value="RESPONSE_REGULATORY"/>
    <property type="match status" value="1"/>
</dbReference>
<dbReference type="InterPro" id="IPR011006">
    <property type="entry name" value="CheY-like_superfamily"/>
</dbReference>
<sequence>MTKRDGVVLIVEDEALIRMGAVELVKSAGFEALEARNADEAIRLLEMRTDIRLVFTDVDMPGTMDGLKLSRYIRDRWPPVKLIVASGKALLDQSHLPEGARFFPKPYLEHSIREAIVGLLSG</sequence>
<evidence type="ECO:0000313" key="6">
    <source>
        <dbReference type="EMBL" id="SHG86646.1"/>
    </source>
</evidence>
<protein>
    <submittedName>
        <fullName evidence="6">Response regulator receiver domain-containing protein</fullName>
    </submittedName>
</protein>
<dbReference type="GO" id="GO:0000160">
    <property type="term" value="P:phosphorelay signal transduction system"/>
    <property type="evidence" value="ECO:0007669"/>
    <property type="project" value="InterPro"/>
</dbReference>
<dbReference type="SMART" id="SM00448">
    <property type="entry name" value="REC"/>
    <property type="match status" value="1"/>
</dbReference>
<evidence type="ECO:0000256" key="3">
    <source>
        <dbReference type="ARBA" id="ARBA00023163"/>
    </source>
</evidence>
<keyword evidence="2" id="KW-0805">Transcription regulation</keyword>
<dbReference type="RefSeq" id="WP_073058439.1">
    <property type="nucleotide sequence ID" value="NZ_FQUP01000008.1"/>
</dbReference>
<keyword evidence="1 4" id="KW-0597">Phosphoprotein</keyword>
<dbReference type="InterPro" id="IPR050595">
    <property type="entry name" value="Bact_response_regulator"/>
</dbReference>
<evidence type="ECO:0000313" key="7">
    <source>
        <dbReference type="Proteomes" id="UP000184485"/>
    </source>
</evidence>
<evidence type="ECO:0000256" key="4">
    <source>
        <dbReference type="PROSITE-ProRule" id="PRU00169"/>
    </source>
</evidence>
<keyword evidence="3" id="KW-0804">Transcription</keyword>
<dbReference type="OrthoDB" id="9784719at2"/>
<proteinExistence type="predicted"/>
<feature type="domain" description="Response regulatory" evidence="5">
    <location>
        <begin position="7"/>
        <end position="120"/>
    </location>
</feature>
<dbReference type="Proteomes" id="UP000184485">
    <property type="component" value="Unassembled WGS sequence"/>
</dbReference>
<dbReference type="PANTHER" id="PTHR44591">
    <property type="entry name" value="STRESS RESPONSE REGULATOR PROTEIN 1"/>
    <property type="match status" value="1"/>
</dbReference>
<name>A0A1M5NAL2_9HYPH</name>
<dbReference type="InterPro" id="IPR001789">
    <property type="entry name" value="Sig_transdc_resp-reg_receiver"/>
</dbReference>
<feature type="modified residue" description="4-aspartylphosphate" evidence="4">
    <location>
        <position position="57"/>
    </location>
</feature>
<dbReference type="EMBL" id="FQUP01000008">
    <property type="protein sequence ID" value="SHG86646.1"/>
    <property type="molecule type" value="Genomic_DNA"/>
</dbReference>
<evidence type="ECO:0000259" key="5">
    <source>
        <dbReference type="PROSITE" id="PS50110"/>
    </source>
</evidence>
<evidence type="ECO:0000256" key="1">
    <source>
        <dbReference type="ARBA" id="ARBA00022553"/>
    </source>
</evidence>
<organism evidence="6 7">
    <name type="scientific">Kaistia soli DSM 19436</name>
    <dbReference type="NCBI Taxonomy" id="1122133"/>
    <lineage>
        <taxon>Bacteria</taxon>
        <taxon>Pseudomonadati</taxon>
        <taxon>Pseudomonadota</taxon>
        <taxon>Alphaproteobacteria</taxon>
        <taxon>Hyphomicrobiales</taxon>
        <taxon>Kaistiaceae</taxon>
        <taxon>Kaistia</taxon>
    </lineage>
</organism>
<dbReference type="SUPFAM" id="SSF52172">
    <property type="entry name" value="CheY-like"/>
    <property type="match status" value="1"/>
</dbReference>
<dbReference type="STRING" id="1122133.SAMN02745157_4972"/>
<accession>A0A1M5NAL2</accession>
<reference evidence="6 7" key="1">
    <citation type="submission" date="2016-11" db="EMBL/GenBank/DDBJ databases">
        <authorList>
            <person name="Jaros S."/>
            <person name="Januszkiewicz K."/>
            <person name="Wedrychowicz H."/>
        </authorList>
    </citation>
    <scope>NUCLEOTIDE SEQUENCE [LARGE SCALE GENOMIC DNA]</scope>
    <source>
        <strain evidence="6 7">DSM 19436</strain>
    </source>
</reference>
<dbReference type="Gene3D" id="3.40.50.2300">
    <property type="match status" value="1"/>
</dbReference>
<gene>
    <name evidence="6" type="ORF">SAMN02745157_4972</name>
</gene>
<dbReference type="AlphaFoldDB" id="A0A1M5NAL2"/>